<gene>
    <name evidence="6" type="primary">LOC114799659</name>
</gene>
<organism evidence="6 7">
    <name type="scientific">Denticeps clupeoides</name>
    <name type="common">denticle herring</name>
    <dbReference type="NCBI Taxonomy" id="299321"/>
    <lineage>
        <taxon>Eukaryota</taxon>
        <taxon>Metazoa</taxon>
        <taxon>Chordata</taxon>
        <taxon>Craniata</taxon>
        <taxon>Vertebrata</taxon>
        <taxon>Euteleostomi</taxon>
        <taxon>Actinopterygii</taxon>
        <taxon>Neopterygii</taxon>
        <taxon>Teleostei</taxon>
        <taxon>Clupei</taxon>
        <taxon>Clupeiformes</taxon>
        <taxon>Denticipitoidei</taxon>
        <taxon>Denticipitidae</taxon>
        <taxon>Denticeps</taxon>
    </lineage>
</organism>
<feature type="region of interest" description="Disordered" evidence="3">
    <location>
        <begin position="85"/>
        <end position="137"/>
    </location>
</feature>
<evidence type="ECO:0000259" key="5">
    <source>
        <dbReference type="Pfam" id="PF14917"/>
    </source>
</evidence>
<proteinExistence type="predicted"/>
<feature type="coiled-coil region" evidence="2">
    <location>
        <begin position="40"/>
        <end position="78"/>
    </location>
</feature>
<dbReference type="Pfam" id="PF14916">
    <property type="entry name" value="CCDC92"/>
    <property type="match status" value="1"/>
</dbReference>
<dbReference type="Ensembl" id="ENSDCDT00010070408.1">
    <property type="protein sequence ID" value="ENSDCDP00010059681.1"/>
    <property type="gene ID" value="ENSDCDG00010033324.1"/>
</dbReference>
<sequence length="288" mass="32144">MNASSLPPLRNLPHWTRYPRLFPGDCGGGGGTPRSARRRVASLEKDVAFLQQQHQGTLRKLHEEIDALKRENRELQYRMIMDPHLSSPKEIQMSQPDSQSAKRTHVNQTPCVEAGTLSHATSSSKNTSNPASVSECPISETRAKWGDIISLQPLRIDSPSSRRPRAPSIQECADIIGNLYNTNHLQSQELFRVKSILKDIVINKKTTSPEAYAIAKAHLADNTKGEESDRFQKQPLKPLSQILAPGRPSMADRTVLPSIKQSLGNGMTQRQKRAQALHKTRLRKVINS</sequence>
<dbReference type="Pfam" id="PF14917">
    <property type="entry name" value="CCDC74_C"/>
    <property type="match status" value="1"/>
</dbReference>
<dbReference type="PANTHER" id="PTHR14882:SF5">
    <property type="entry name" value="COILED-COIL DOMAIN CONTAINING 74A"/>
    <property type="match status" value="1"/>
</dbReference>
<reference evidence="6" key="3">
    <citation type="submission" date="2025-09" db="UniProtKB">
        <authorList>
            <consortium name="Ensembl"/>
        </authorList>
    </citation>
    <scope>IDENTIFICATION</scope>
</reference>
<dbReference type="Proteomes" id="UP000694580">
    <property type="component" value="Chromosome 11"/>
</dbReference>
<dbReference type="InterPro" id="IPR029422">
    <property type="entry name" value="CCDC74_C"/>
</dbReference>
<evidence type="ECO:0000313" key="7">
    <source>
        <dbReference type="Proteomes" id="UP000694580"/>
    </source>
</evidence>
<feature type="compositionally biased region" description="Polar residues" evidence="3">
    <location>
        <begin position="92"/>
        <end position="110"/>
    </location>
</feature>
<feature type="domain" description="Coiled coil protein 74 C-terminal" evidence="5">
    <location>
        <begin position="161"/>
        <end position="284"/>
    </location>
</feature>
<keyword evidence="7" id="KW-1185">Reference proteome</keyword>
<dbReference type="PANTHER" id="PTHR14882">
    <property type="entry name" value="COILED-COIL DOMAIN-CONTAINING 74A"/>
    <property type="match status" value="1"/>
</dbReference>
<dbReference type="InterPro" id="IPR040370">
    <property type="entry name" value="CCDC74A/CCDC74B/CCDC92"/>
</dbReference>
<evidence type="ECO:0000313" key="6">
    <source>
        <dbReference type="Ensembl" id="ENSDCDP00010059681.1"/>
    </source>
</evidence>
<feature type="domain" description="CCDC92/74 N-terminal" evidence="4">
    <location>
        <begin position="38"/>
        <end position="87"/>
    </location>
</feature>
<dbReference type="AlphaFoldDB" id="A0AAY4ER41"/>
<accession>A0AAY4ER41</accession>
<feature type="compositionally biased region" description="Polar residues" evidence="3">
    <location>
        <begin position="118"/>
        <end position="132"/>
    </location>
</feature>
<evidence type="ECO:0000256" key="2">
    <source>
        <dbReference type="SAM" id="Coils"/>
    </source>
</evidence>
<evidence type="ECO:0000259" key="4">
    <source>
        <dbReference type="Pfam" id="PF14916"/>
    </source>
</evidence>
<protein>
    <submittedName>
        <fullName evidence="6">Uncharacterized protein</fullName>
    </submittedName>
</protein>
<reference evidence="6 7" key="1">
    <citation type="submission" date="2020-06" db="EMBL/GenBank/DDBJ databases">
        <authorList>
            <consortium name="Wellcome Sanger Institute Data Sharing"/>
        </authorList>
    </citation>
    <scope>NUCLEOTIDE SEQUENCE [LARGE SCALE GENOMIC DNA]</scope>
</reference>
<evidence type="ECO:0000256" key="1">
    <source>
        <dbReference type="ARBA" id="ARBA00023054"/>
    </source>
</evidence>
<reference evidence="6" key="2">
    <citation type="submission" date="2025-08" db="UniProtKB">
        <authorList>
            <consortium name="Ensembl"/>
        </authorList>
    </citation>
    <scope>IDENTIFICATION</scope>
</reference>
<name>A0AAY4ER41_9TELE</name>
<dbReference type="InterPro" id="IPR039496">
    <property type="entry name" value="CCDC92/74_N"/>
</dbReference>
<evidence type="ECO:0000256" key="3">
    <source>
        <dbReference type="SAM" id="MobiDB-lite"/>
    </source>
</evidence>
<keyword evidence="1 2" id="KW-0175">Coiled coil</keyword>
<dbReference type="GeneTree" id="ENSGT00940000167368"/>